<accession>A0A839E4U8</accession>
<sequence length="114" mass="12479">MSVRRAPVGLGKPGRKLWDAVLEEFEPAEHEAAQLEEACRVRDTIATLRARLEGDGLMLDSSQGSRLHPAVAEIRQQQLALARLLATLQVPGLEEDALPRSRGVRGVYALRSVS</sequence>
<protein>
    <submittedName>
        <fullName evidence="1">Uncharacterized protein</fullName>
    </submittedName>
</protein>
<evidence type="ECO:0000313" key="1">
    <source>
        <dbReference type="EMBL" id="MBA8847401.1"/>
    </source>
</evidence>
<reference evidence="1 2" key="1">
    <citation type="submission" date="2020-07" db="EMBL/GenBank/DDBJ databases">
        <title>Sequencing the genomes of 1000 actinobacteria strains.</title>
        <authorList>
            <person name="Klenk H.-P."/>
        </authorList>
    </citation>
    <scope>NUCLEOTIDE SEQUENCE [LARGE SCALE GENOMIC DNA]</scope>
    <source>
        <strain evidence="1 2">DSM 19663</strain>
    </source>
</reference>
<evidence type="ECO:0000313" key="2">
    <source>
        <dbReference type="Proteomes" id="UP000585905"/>
    </source>
</evidence>
<dbReference type="EMBL" id="JACGWX010000002">
    <property type="protein sequence ID" value="MBA8847401.1"/>
    <property type="molecule type" value="Genomic_DNA"/>
</dbReference>
<proteinExistence type="predicted"/>
<organism evidence="1 2">
    <name type="scientific">Microcella alkalica</name>
    <dbReference type="NCBI Taxonomy" id="355930"/>
    <lineage>
        <taxon>Bacteria</taxon>
        <taxon>Bacillati</taxon>
        <taxon>Actinomycetota</taxon>
        <taxon>Actinomycetes</taxon>
        <taxon>Micrococcales</taxon>
        <taxon>Microbacteriaceae</taxon>
        <taxon>Microcella</taxon>
    </lineage>
</organism>
<keyword evidence="2" id="KW-1185">Reference proteome</keyword>
<dbReference type="RefSeq" id="WP_220476208.1">
    <property type="nucleotide sequence ID" value="NZ_BAAAOV010000027.1"/>
</dbReference>
<dbReference type="AlphaFoldDB" id="A0A839E4U8"/>
<dbReference type="Proteomes" id="UP000585905">
    <property type="component" value="Unassembled WGS sequence"/>
</dbReference>
<gene>
    <name evidence="1" type="ORF">FHX53_000986</name>
</gene>
<comment type="caution">
    <text evidence="1">The sequence shown here is derived from an EMBL/GenBank/DDBJ whole genome shotgun (WGS) entry which is preliminary data.</text>
</comment>
<name>A0A839E4U8_9MICO</name>